<gene>
    <name evidence="2" type="ORF">SAMN05216313_13532</name>
</gene>
<reference evidence="3" key="1">
    <citation type="submission" date="2016-10" db="EMBL/GenBank/DDBJ databases">
        <authorList>
            <person name="Varghese N."/>
            <person name="Submissions S."/>
        </authorList>
    </citation>
    <scope>NUCLEOTIDE SEQUENCE [LARGE SCALE GENOMIC DNA]</scope>
    <source>
        <strain evidence="3">NLAE-zl-G277</strain>
    </source>
</reference>
<keyword evidence="3" id="KW-1185">Reference proteome</keyword>
<feature type="domain" description="DUF5048" evidence="1">
    <location>
        <begin position="366"/>
        <end position="468"/>
    </location>
</feature>
<dbReference type="RefSeq" id="WP_092369973.1">
    <property type="nucleotide sequence ID" value="NZ_FOIM01000035.1"/>
</dbReference>
<proteinExistence type="predicted"/>
<dbReference type="Pfam" id="PF16467">
    <property type="entry name" value="DUF5048"/>
    <property type="match status" value="1"/>
</dbReference>
<dbReference type="InterPro" id="IPR032489">
    <property type="entry name" value="DUF5048"/>
</dbReference>
<organism evidence="2 3">
    <name type="scientific">Enterocloster lavalensis</name>
    <dbReference type="NCBI Taxonomy" id="460384"/>
    <lineage>
        <taxon>Bacteria</taxon>
        <taxon>Bacillati</taxon>
        <taxon>Bacillota</taxon>
        <taxon>Clostridia</taxon>
        <taxon>Lachnospirales</taxon>
        <taxon>Lachnospiraceae</taxon>
        <taxon>Enterocloster</taxon>
    </lineage>
</organism>
<accession>A0A1I0JSV4</accession>
<evidence type="ECO:0000259" key="1">
    <source>
        <dbReference type="Pfam" id="PF16467"/>
    </source>
</evidence>
<dbReference type="EMBL" id="FOIM01000035">
    <property type="protein sequence ID" value="SEU13857.1"/>
    <property type="molecule type" value="Genomic_DNA"/>
</dbReference>
<evidence type="ECO:0000313" key="2">
    <source>
        <dbReference type="EMBL" id="SEU13857.1"/>
    </source>
</evidence>
<sequence>MIDITQMQRDILYQSDWILHSRIEILNRNFKIIHYVEGNLLDDSFSVDADSDMRRTYNASLAVTDASFLLGPDSWVWIDTYVRPYVGIEHLRTGEIVWTLMGTFSVQSASYSDDGSYTLSIDCEDLVTTLNGDRGGHFEGLNTKIEAGTEAYKAIAGTLKEAGIAKYIIQDVGFEIPYDLEFSANVTAYEILDEIRNLYAGYEMGFDVYGTFFLRKIPQRFEDNVILDYGQLRPLVLSESRSTGLSGIYNHVQVWGQVIDADRYAGASTLSGAVYGISLDGISSLGDMDNFEKIAFKIGVTNPENAKVSINGLSALPVVDDAGVPLAPGTLPVGVDGVFKYRRREQAFYYLGQYQVFGEAYDENPDSPFTITRLGRELLYVFEGDDYDSIYSNDLAGQRARYEIYNHTVLSSSLDLDLVAVPWLDVNQKISYVLQGEGEEKQYIIKSISGSTTEATMSISCVSFYPAYQYKI</sequence>
<dbReference type="Proteomes" id="UP000198508">
    <property type="component" value="Unassembled WGS sequence"/>
</dbReference>
<evidence type="ECO:0000313" key="3">
    <source>
        <dbReference type="Proteomes" id="UP000198508"/>
    </source>
</evidence>
<dbReference type="GeneID" id="93277807"/>
<protein>
    <recommendedName>
        <fullName evidence="1">DUF5048 domain-containing protein</fullName>
    </recommendedName>
</protein>
<dbReference type="AlphaFoldDB" id="A0A1I0JSV4"/>
<name>A0A1I0JSV4_9FIRM</name>
<dbReference type="STRING" id="460384.SAMN05216313_13532"/>